<evidence type="ECO:0000259" key="12">
    <source>
        <dbReference type="Pfam" id="PF12019"/>
    </source>
</evidence>
<proteinExistence type="inferred from homology"/>
<reference evidence="13 14" key="1">
    <citation type="submission" date="2023-06" db="EMBL/GenBank/DDBJ databases">
        <title>Alkalimonas sp., MEB004 an alkaliphilic bacterium isolated from Lonar Lake, India.</title>
        <authorList>
            <person name="Joshi A."/>
            <person name="Thite S."/>
        </authorList>
    </citation>
    <scope>NUCLEOTIDE SEQUENCE [LARGE SCALE GENOMIC DNA]</scope>
    <source>
        <strain evidence="13 14">MEB004</strain>
    </source>
</reference>
<keyword evidence="14" id="KW-1185">Reference proteome</keyword>
<evidence type="ECO:0000256" key="2">
    <source>
        <dbReference type="ARBA" id="ARBA00021549"/>
    </source>
</evidence>
<dbReference type="Pfam" id="PF07963">
    <property type="entry name" value="N_methyl"/>
    <property type="match status" value="1"/>
</dbReference>
<feature type="transmembrane region" description="Helical" evidence="11">
    <location>
        <begin position="12"/>
        <end position="40"/>
    </location>
</feature>
<dbReference type="RefSeq" id="WP_330087983.1">
    <property type="nucleotide sequence ID" value="NZ_JAUGZK010000006.1"/>
</dbReference>
<keyword evidence="3" id="KW-1003">Cell membrane</keyword>
<organism evidence="13 14">
    <name type="scientific">Alkalimonas mucilaginosa</name>
    <dbReference type="NCBI Taxonomy" id="3057676"/>
    <lineage>
        <taxon>Bacteria</taxon>
        <taxon>Pseudomonadati</taxon>
        <taxon>Pseudomonadota</taxon>
        <taxon>Gammaproteobacteria</taxon>
        <taxon>Alkalimonas</taxon>
    </lineage>
</organism>
<dbReference type="Gene3D" id="3.55.40.10">
    <property type="entry name" value="minor pseudopilin epsh domain"/>
    <property type="match status" value="1"/>
</dbReference>
<gene>
    <name evidence="13" type="ORF">QWF21_10395</name>
</gene>
<keyword evidence="8 11" id="KW-0472">Membrane</keyword>
<evidence type="ECO:0000256" key="7">
    <source>
        <dbReference type="ARBA" id="ARBA00022989"/>
    </source>
</evidence>
<accession>A0ABU7JG53</accession>
<evidence type="ECO:0000256" key="3">
    <source>
        <dbReference type="ARBA" id="ARBA00022475"/>
    </source>
</evidence>
<dbReference type="InterPro" id="IPR022346">
    <property type="entry name" value="T2SS_GspH"/>
</dbReference>
<evidence type="ECO:0000313" key="13">
    <source>
        <dbReference type="EMBL" id="MEE2024656.1"/>
    </source>
</evidence>
<evidence type="ECO:0000256" key="6">
    <source>
        <dbReference type="ARBA" id="ARBA00022692"/>
    </source>
</evidence>
<keyword evidence="6 11" id="KW-0812">Transmembrane</keyword>
<comment type="caution">
    <text evidence="13">The sequence shown here is derived from an EMBL/GenBank/DDBJ whole genome shotgun (WGS) entry which is preliminary data.</text>
</comment>
<evidence type="ECO:0000256" key="5">
    <source>
        <dbReference type="ARBA" id="ARBA00022519"/>
    </source>
</evidence>
<dbReference type="EMBL" id="JAUGZK010000006">
    <property type="protein sequence ID" value="MEE2024656.1"/>
    <property type="molecule type" value="Genomic_DNA"/>
</dbReference>
<dbReference type="Pfam" id="PF12019">
    <property type="entry name" value="GspH"/>
    <property type="match status" value="1"/>
</dbReference>
<dbReference type="Proteomes" id="UP001339167">
    <property type="component" value="Unassembled WGS sequence"/>
</dbReference>
<keyword evidence="5" id="KW-0997">Cell inner membrane</keyword>
<evidence type="ECO:0000256" key="11">
    <source>
        <dbReference type="SAM" id="Phobius"/>
    </source>
</evidence>
<keyword evidence="7 11" id="KW-1133">Transmembrane helix</keyword>
<dbReference type="NCBIfam" id="TIGR02532">
    <property type="entry name" value="IV_pilin_GFxxxE"/>
    <property type="match status" value="1"/>
</dbReference>
<evidence type="ECO:0000256" key="8">
    <source>
        <dbReference type="ARBA" id="ARBA00023136"/>
    </source>
</evidence>
<dbReference type="InterPro" id="IPR045584">
    <property type="entry name" value="Pilin-like"/>
</dbReference>
<evidence type="ECO:0000256" key="4">
    <source>
        <dbReference type="ARBA" id="ARBA00022481"/>
    </source>
</evidence>
<dbReference type="SUPFAM" id="SSF54523">
    <property type="entry name" value="Pili subunits"/>
    <property type="match status" value="1"/>
</dbReference>
<evidence type="ECO:0000313" key="14">
    <source>
        <dbReference type="Proteomes" id="UP001339167"/>
    </source>
</evidence>
<protein>
    <recommendedName>
        <fullName evidence="2">Type II secretion system protein H</fullName>
    </recommendedName>
    <alternativeName>
        <fullName evidence="10">General secretion pathway protein H</fullName>
    </alternativeName>
</protein>
<name>A0ABU7JG53_9GAMM</name>
<comment type="similarity">
    <text evidence="9">Belongs to the GSP H family.</text>
</comment>
<dbReference type="InterPro" id="IPR012902">
    <property type="entry name" value="N_methyl_site"/>
</dbReference>
<dbReference type="PROSITE" id="PS00409">
    <property type="entry name" value="PROKAR_NTER_METHYL"/>
    <property type="match status" value="1"/>
</dbReference>
<comment type="subcellular location">
    <subcellularLocation>
        <location evidence="1">Cell inner membrane</location>
        <topology evidence="1">Single-pass membrane protein</topology>
    </subcellularLocation>
</comment>
<feature type="domain" description="General secretion pathway GspH" evidence="12">
    <location>
        <begin position="47"/>
        <end position="174"/>
    </location>
</feature>
<evidence type="ECO:0000256" key="9">
    <source>
        <dbReference type="ARBA" id="ARBA00025772"/>
    </source>
</evidence>
<evidence type="ECO:0000256" key="10">
    <source>
        <dbReference type="ARBA" id="ARBA00030775"/>
    </source>
</evidence>
<keyword evidence="4" id="KW-0488">Methylation</keyword>
<sequence>MPAVDPGKETGFTLIELMVTVAVLAVVLLVAVPSFGNLILSNRLNAQANQLLAAIEYAKTEAVKNNANVIFCHSSDGTSCSTAPAEGWQGWLVGMAAANTGVEAGSVLRSGWLESSQLVIRPSTTLNSTDHQILVTPQGLLRTSERIPLTAALRVCAPTATVKPNARNLRIRSGGQLSVTSEQHEDCLAS</sequence>
<evidence type="ECO:0000256" key="1">
    <source>
        <dbReference type="ARBA" id="ARBA00004377"/>
    </source>
</evidence>